<proteinExistence type="predicted"/>
<protein>
    <recommendedName>
        <fullName evidence="1">cAMP-dependent protein kinase</fullName>
        <ecNumber evidence="1">2.7.11.11</ecNumber>
    </recommendedName>
</protein>
<dbReference type="Pfam" id="PF00069">
    <property type="entry name" value="Pkinase"/>
    <property type="match status" value="1"/>
</dbReference>
<dbReference type="InterPro" id="IPR008271">
    <property type="entry name" value="Ser/Thr_kinase_AS"/>
</dbReference>
<dbReference type="SMART" id="SM00220">
    <property type="entry name" value="S_TKc"/>
    <property type="match status" value="1"/>
</dbReference>
<sequence length="568" mass="63664">MGAVCCGSTAIDFTEEVRLAHFDLLRCVGKGAFGKVRIVQHKGDKKNYALKYINKEKCVKMKAIDNIIQERRILEEIKFPLVCNLRYAFQDDENMFMVLDLMLGGDLRFHIDRKGALPEHVVRFFAAEVIVGLHYLHSKRFVHRDIKPDNVLLDNDGHAHLTDFNIAVRIKPGKKLTSVAGSLAYMAPEILQRIGYTFSVDWWSLGVLMYEMVFGQRPFRAKSNDELARLILQKPLVFPERSIVDTPVSDDCKDVIRGLCERSTHKRLGFGSSNYKKLTNHRWFQGVDWNLVAQKRTTPVYVPDSKHSNFDATHELEELLMEDTPLRVNNRAKNPKPLTREMERIELEFLNYDHTRTGLSPTQEAFTDIDPVARRTSSCSTKINTPPTLTGADQVSAGPSTPNRSQERLDRPIPIAPTPPAPIYNPNRQSQIQGRPVPLPTDRDDPLGALAHPRVSALSMSPRQSVTVPKRASNLLAASPKLMTEPPSTNSPDAKGSPSKEIPRPLDLQDPSFLTADEPESDCPHHLDAVPAVSPFLLDSLTKPQYGEKPSHLSSHGAVGANDGRYLI</sequence>
<organism evidence="13 14">
    <name type="scientific">Dimargaris verticillata</name>
    <dbReference type="NCBI Taxonomy" id="2761393"/>
    <lineage>
        <taxon>Eukaryota</taxon>
        <taxon>Fungi</taxon>
        <taxon>Fungi incertae sedis</taxon>
        <taxon>Zoopagomycota</taxon>
        <taxon>Kickxellomycotina</taxon>
        <taxon>Dimargaritomycetes</taxon>
        <taxon>Dimargaritales</taxon>
        <taxon>Dimargaritaceae</taxon>
        <taxon>Dimargaris</taxon>
    </lineage>
</organism>
<comment type="caution">
    <text evidence="13">The sequence shown here is derived from an EMBL/GenBank/DDBJ whole genome shotgun (WGS) entry which is preliminary data.</text>
</comment>
<dbReference type="Proteomes" id="UP001151582">
    <property type="component" value="Unassembled WGS sequence"/>
</dbReference>
<feature type="domain" description="Protein kinase" evidence="11">
    <location>
        <begin position="22"/>
        <end position="284"/>
    </location>
</feature>
<dbReference type="PROSITE" id="PS50011">
    <property type="entry name" value="PROTEIN_KINASE_DOM"/>
    <property type="match status" value="1"/>
</dbReference>
<evidence type="ECO:0000256" key="10">
    <source>
        <dbReference type="SAM" id="MobiDB-lite"/>
    </source>
</evidence>
<dbReference type="PANTHER" id="PTHR24353">
    <property type="entry name" value="CYCLIC NUCLEOTIDE-DEPENDENT PROTEIN KINASE"/>
    <property type="match status" value="1"/>
</dbReference>
<feature type="domain" description="AGC-kinase C-terminal" evidence="12">
    <location>
        <begin position="285"/>
        <end position="364"/>
    </location>
</feature>
<evidence type="ECO:0000259" key="12">
    <source>
        <dbReference type="PROSITE" id="PS51285"/>
    </source>
</evidence>
<evidence type="ECO:0000256" key="6">
    <source>
        <dbReference type="ARBA" id="ARBA00022840"/>
    </source>
</evidence>
<dbReference type="InterPro" id="IPR011009">
    <property type="entry name" value="Kinase-like_dom_sf"/>
</dbReference>
<keyword evidence="3" id="KW-0808">Transferase</keyword>
<keyword evidence="14" id="KW-1185">Reference proteome</keyword>
<dbReference type="EMBL" id="JANBQB010000035">
    <property type="protein sequence ID" value="KAJ1983952.1"/>
    <property type="molecule type" value="Genomic_DNA"/>
</dbReference>
<dbReference type="PROSITE" id="PS00108">
    <property type="entry name" value="PROTEIN_KINASE_ST"/>
    <property type="match status" value="1"/>
</dbReference>
<dbReference type="AlphaFoldDB" id="A0A9W8BCB7"/>
<feature type="compositionally biased region" description="Pro residues" evidence="10">
    <location>
        <begin position="414"/>
        <end position="423"/>
    </location>
</feature>
<dbReference type="InterPro" id="IPR000719">
    <property type="entry name" value="Prot_kinase_dom"/>
</dbReference>
<dbReference type="InterPro" id="IPR017441">
    <property type="entry name" value="Protein_kinase_ATP_BS"/>
</dbReference>
<reference evidence="13" key="1">
    <citation type="submission" date="2022-07" db="EMBL/GenBank/DDBJ databases">
        <title>Phylogenomic reconstructions and comparative analyses of Kickxellomycotina fungi.</title>
        <authorList>
            <person name="Reynolds N.K."/>
            <person name="Stajich J.E."/>
            <person name="Barry K."/>
            <person name="Grigoriev I.V."/>
            <person name="Crous P."/>
            <person name="Smith M.E."/>
        </authorList>
    </citation>
    <scope>NUCLEOTIDE SEQUENCE</scope>
    <source>
        <strain evidence="13">RSA 567</strain>
    </source>
</reference>
<dbReference type="SUPFAM" id="SSF56112">
    <property type="entry name" value="Protein kinase-like (PK-like)"/>
    <property type="match status" value="1"/>
</dbReference>
<gene>
    <name evidence="13" type="ORF">H4R34_000964</name>
</gene>
<feature type="region of interest" description="Disordered" evidence="10">
    <location>
        <begin position="477"/>
        <end position="527"/>
    </location>
</feature>
<evidence type="ECO:0000256" key="4">
    <source>
        <dbReference type="ARBA" id="ARBA00022741"/>
    </source>
</evidence>
<comment type="catalytic activity">
    <reaction evidence="7">
        <text>L-threonyl-[protein] + ATP = O-phospho-L-threonyl-[protein] + ADP + H(+)</text>
        <dbReference type="Rhea" id="RHEA:46608"/>
        <dbReference type="Rhea" id="RHEA-COMP:11060"/>
        <dbReference type="Rhea" id="RHEA-COMP:11605"/>
        <dbReference type="ChEBI" id="CHEBI:15378"/>
        <dbReference type="ChEBI" id="CHEBI:30013"/>
        <dbReference type="ChEBI" id="CHEBI:30616"/>
        <dbReference type="ChEBI" id="CHEBI:61977"/>
        <dbReference type="ChEBI" id="CHEBI:456216"/>
        <dbReference type="EC" id="2.7.11.11"/>
    </reaction>
</comment>
<dbReference type="PROSITE" id="PS51285">
    <property type="entry name" value="AGC_KINASE_CTER"/>
    <property type="match status" value="1"/>
</dbReference>
<dbReference type="EC" id="2.7.11.11" evidence="1"/>
<dbReference type="InterPro" id="IPR000961">
    <property type="entry name" value="AGC-kinase_C"/>
</dbReference>
<keyword evidence="6 9" id="KW-0067">ATP-binding</keyword>
<dbReference type="GO" id="GO:0005524">
    <property type="term" value="F:ATP binding"/>
    <property type="evidence" value="ECO:0007669"/>
    <property type="project" value="UniProtKB-UniRule"/>
</dbReference>
<name>A0A9W8BCB7_9FUNG</name>
<dbReference type="FunFam" id="3.30.200.20:FF:000354">
    <property type="entry name" value="AGC/YANK protein kinase"/>
    <property type="match status" value="1"/>
</dbReference>
<evidence type="ECO:0000256" key="3">
    <source>
        <dbReference type="ARBA" id="ARBA00022679"/>
    </source>
</evidence>
<evidence type="ECO:0000259" key="11">
    <source>
        <dbReference type="PROSITE" id="PS50011"/>
    </source>
</evidence>
<dbReference type="OrthoDB" id="354826at2759"/>
<evidence type="ECO:0000256" key="9">
    <source>
        <dbReference type="PROSITE-ProRule" id="PRU10141"/>
    </source>
</evidence>
<dbReference type="Gene3D" id="3.30.200.20">
    <property type="entry name" value="Phosphorylase Kinase, domain 1"/>
    <property type="match status" value="1"/>
</dbReference>
<dbReference type="FunFam" id="1.10.510.10:FF:000469">
    <property type="entry name" value="Serine/threonine-protein kinase 32B"/>
    <property type="match status" value="1"/>
</dbReference>
<feature type="compositionally biased region" description="Polar residues" evidence="10">
    <location>
        <begin position="375"/>
        <end position="404"/>
    </location>
</feature>
<keyword evidence="5" id="KW-0418">Kinase</keyword>
<evidence type="ECO:0000256" key="7">
    <source>
        <dbReference type="ARBA" id="ARBA00047292"/>
    </source>
</evidence>
<feature type="binding site" evidence="9">
    <location>
        <position position="51"/>
    </location>
    <ligand>
        <name>ATP</name>
        <dbReference type="ChEBI" id="CHEBI:30616"/>
    </ligand>
</feature>
<evidence type="ECO:0000256" key="1">
    <source>
        <dbReference type="ARBA" id="ARBA00012444"/>
    </source>
</evidence>
<evidence type="ECO:0000313" key="13">
    <source>
        <dbReference type="EMBL" id="KAJ1983952.1"/>
    </source>
</evidence>
<feature type="region of interest" description="Disordered" evidence="10">
    <location>
        <begin position="546"/>
        <end position="568"/>
    </location>
</feature>
<comment type="catalytic activity">
    <reaction evidence="8">
        <text>L-seryl-[protein] + ATP = O-phospho-L-seryl-[protein] + ADP + H(+)</text>
        <dbReference type="Rhea" id="RHEA:17989"/>
        <dbReference type="Rhea" id="RHEA-COMP:9863"/>
        <dbReference type="Rhea" id="RHEA-COMP:11604"/>
        <dbReference type="ChEBI" id="CHEBI:15378"/>
        <dbReference type="ChEBI" id="CHEBI:29999"/>
        <dbReference type="ChEBI" id="CHEBI:30616"/>
        <dbReference type="ChEBI" id="CHEBI:83421"/>
        <dbReference type="ChEBI" id="CHEBI:456216"/>
        <dbReference type="EC" id="2.7.11.11"/>
    </reaction>
</comment>
<dbReference type="GO" id="GO:0004691">
    <property type="term" value="F:cAMP-dependent protein kinase activity"/>
    <property type="evidence" value="ECO:0007669"/>
    <property type="project" value="UniProtKB-EC"/>
</dbReference>
<evidence type="ECO:0000256" key="5">
    <source>
        <dbReference type="ARBA" id="ARBA00022777"/>
    </source>
</evidence>
<keyword evidence="2" id="KW-0723">Serine/threonine-protein kinase</keyword>
<dbReference type="PROSITE" id="PS00107">
    <property type="entry name" value="PROTEIN_KINASE_ATP"/>
    <property type="match status" value="1"/>
</dbReference>
<keyword evidence="4 9" id="KW-0547">Nucleotide-binding</keyword>
<evidence type="ECO:0000256" key="8">
    <source>
        <dbReference type="ARBA" id="ARBA00047454"/>
    </source>
</evidence>
<feature type="region of interest" description="Disordered" evidence="10">
    <location>
        <begin position="361"/>
        <end position="449"/>
    </location>
</feature>
<accession>A0A9W8BCB7</accession>
<dbReference type="CDD" id="cd05578">
    <property type="entry name" value="STKc_Yank1"/>
    <property type="match status" value="1"/>
</dbReference>
<evidence type="ECO:0000313" key="14">
    <source>
        <dbReference type="Proteomes" id="UP001151582"/>
    </source>
</evidence>
<dbReference type="Gene3D" id="1.10.510.10">
    <property type="entry name" value="Transferase(Phosphotransferase) domain 1"/>
    <property type="match status" value="1"/>
</dbReference>
<evidence type="ECO:0000256" key="2">
    <source>
        <dbReference type="ARBA" id="ARBA00022527"/>
    </source>
</evidence>